<feature type="domain" description="NmrA-like" evidence="6">
    <location>
        <begin position="11"/>
        <end position="257"/>
    </location>
</feature>
<dbReference type="NCBIfam" id="TIGR03649">
    <property type="entry name" value="ergot_EASG"/>
    <property type="match status" value="1"/>
</dbReference>
<evidence type="ECO:0000256" key="5">
    <source>
        <dbReference type="SAM" id="MobiDB-lite"/>
    </source>
</evidence>
<evidence type="ECO:0000256" key="3">
    <source>
        <dbReference type="ARBA" id="ARBA00022589"/>
    </source>
</evidence>
<evidence type="ECO:0000256" key="4">
    <source>
        <dbReference type="ARBA" id="ARBA00023002"/>
    </source>
</evidence>
<dbReference type="InterPro" id="IPR051604">
    <property type="entry name" value="Ergot_Alk_Oxidoreductase"/>
</dbReference>
<keyword evidence="3" id="KW-0017">Alkaloid metabolism</keyword>
<dbReference type="Gene3D" id="3.40.50.720">
    <property type="entry name" value="NAD(P)-binding Rossmann-like Domain"/>
    <property type="match status" value="1"/>
</dbReference>
<dbReference type="InterPro" id="IPR008030">
    <property type="entry name" value="NmrA-like"/>
</dbReference>
<proteinExistence type="inferred from homology"/>
<dbReference type="EMBL" id="CP043494">
    <property type="protein sequence ID" value="WNG45441.1"/>
    <property type="molecule type" value="Genomic_DNA"/>
</dbReference>
<reference evidence="7 8" key="1">
    <citation type="submission" date="2019-08" db="EMBL/GenBank/DDBJ databases">
        <title>Archangium and Cystobacter genomes.</title>
        <authorList>
            <person name="Chen I.-C.K."/>
            <person name="Wielgoss S."/>
        </authorList>
    </citation>
    <scope>NUCLEOTIDE SEQUENCE [LARGE SCALE GENOMIC DNA]</scope>
    <source>
        <strain evidence="7 8">Cbm 6</strain>
    </source>
</reference>
<evidence type="ECO:0000259" key="6">
    <source>
        <dbReference type="Pfam" id="PF05368"/>
    </source>
</evidence>
<evidence type="ECO:0000313" key="7">
    <source>
        <dbReference type="EMBL" id="WNG45441.1"/>
    </source>
</evidence>
<evidence type="ECO:0000256" key="1">
    <source>
        <dbReference type="ARBA" id="ARBA00005107"/>
    </source>
</evidence>
<sequence>MKTSRNEASIRVLVTGATGNTGRHIASRLVELGFTVRTAARESRLADSTAEHVHFDWADTSTHDAVLAGVDRMYLISPLAVEDPSVLMVPFIERALERGVRRVVLLSSSAIPEGSPGLGTVHRFLRERVPEWAVLQPSWFMQNFVNERHHQGASLKREGLLVTATGEGRVGFVDARDIAEVGVRALADEQPHNTAHVITGPQALSYDDIAAVLSQVAGRPMRHVHVDSEGVQKHMMEAGIPERYAALLAQLEEAIRQGADGRVTQTVLRVTGREPRSFEAFARAHAAVWKGGAAELSAQQVPAHLGSGHDRRHVHSQAGTGLG</sequence>
<feature type="region of interest" description="Disordered" evidence="5">
    <location>
        <begin position="304"/>
        <end position="323"/>
    </location>
</feature>
<dbReference type="Pfam" id="PF05368">
    <property type="entry name" value="NmrA"/>
    <property type="match status" value="1"/>
</dbReference>
<gene>
    <name evidence="7" type="ORF">F0U60_16035</name>
</gene>
<dbReference type="Gene3D" id="3.90.25.10">
    <property type="entry name" value="UDP-galactose 4-epimerase, domain 1"/>
    <property type="match status" value="1"/>
</dbReference>
<protein>
    <submittedName>
        <fullName evidence="7">Ergot alkaloid biosynthesis protein</fullName>
    </submittedName>
</protein>
<dbReference type="InterPro" id="IPR036291">
    <property type="entry name" value="NAD(P)-bd_dom_sf"/>
</dbReference>
<dbReference type="CDD" id="cd05269">
    <property type="entry name" value="TMR_SDR_a"/>
    <property type="match status" value="1"/>
</dbReference>
<evidence type="ECO:0000256" key="2">
    <source>
        <dbReference type="ARBA" id="ARBA00005372"/>
    </source>
</evidence>
<dbReference type="InterPro" id="IPR019901">
    <property type="entry name" value="Ergot_alkaloid_biosynthesis"/>
</dbReference>
<keyword evidence="8" id="KW-1185">Reference proteome</keyword>
<comment type="similarity">
    <text evidence="2">Belongs to the fgaFS/easG family.</text>
</comment>
<name>A0ABY9WVB0_9BACT</name>
<evidence type="ECO:0000313" key="8">
    <source>
        <dbReference type="Proteomes" id="UP001611383"/>
    </source>
</evidence>
<dbReference type="PANTHER" id="PTHR43162">
    <property type="match status" value="1"/>
</dbReference>
<dbReference type="PANTHER" id="PTHR43162:SF1">
    <property type="entry name" value="PRESTALK A DIFFERENTIATION PROTEIN A"/>
    <property type="match status" value="1"/>
</dbReference>
<dbReference type="RefSeq" id="WP_395820262.1">
    <property type="nucleotide sequence ID" value="NZ_CP043494.1"/>
</dbReference>
<comment type="pathway">
    <text evidence="1">Alkaloid biosynthesis; ergot alkaloid biosynthesis.</text>
</comment>
<keyword evidence="4" id="KW-0560">Oxidoreductase</keyword>
<dbReference type="Proteomes" id="UP001611383">
    <property type="component" value="Chromosome"/>
</dbReference>
<accession>A0ABY9WVB0</accession>
<dbReference type="SUPFAM" id="SSF51735">
    <property type="entry name" value="NAD(P)-binding Rossmann-fold domains"/>
    <property type="match status" value="1"/>
</dbReference>
<organism evidence="7 8">
    <name type="scientific">Archangium minus</name>
    <dbReference type="NCBI Taxonomy" id="83450"/>
    <lineage>
        <taxon>Bacteria</taxon>
        <taxon>Pseudomonadati</taxon>
        <taxon>Myxococcota</taxon>
        <taxon>Myxococcia</taxon>
        <taxon>Myxococcales</taxon>
        <taxon>Cystobacterineae</taxon>
        <taxon>Archangiaceae</taxon>
        <taxon>Archangium</taxon>
    </lineage>
</organism>